<evidence type="ECO:0000313" key="2">
    <source>
        <dbReference type="EMBL" id="CCC39574.1"/>
    </source>
</evidence>
<keyword evidence="1" id="KW-0812">Transmembrane</keyword>
<feature type="transmembrane region" description="Helical" evidence="1">
    <location>
        <begin position="7"/>
        <end position="25"/>
    </location>
</feature>
<dbReference type="GeneID" id="12446322"/>
<dbReference type="OrthoDB" id="214577at2157"/>
<gene>
    <name evidence="2" type="ordered locus">Hqrw_1633</name>
</gene>
<dbReference type="Pfam" id="PF24020">
    <property type="entry name" value="DUF7333"/>
    <property type="match status" value="1"/>
</dbReference>
<keyword evidence="1" id="KW-0472">Membrane</keyword>
<dbReference type="KEGG" id="hwc:Hqrw_1633"/>
<dbReference type="Proteomes" id="UP000007954">
    <property type="component" value="Chromosome"/>
</dbReference>
<dbReference type="EMBL" id="FR746099">
    <property type="protein sequence ID" value="CCC39574.1"/>
    <property type="molecule type" value="Genomic_DNA"/>
</dbReference>
<evidence type="ECO:0000313" key="3">
    <source>
        <dbReference type="Proteomes" id="UP000007954"/>
    </source>
</evidence>
<dbReference type="HOGENOM" id="CLU_206261_0_0_2"/>
<proteinExistence type="predicted"/>
<dbReference type="AlphaFoldDB" id="G0LGM2"/>
<name>G0LGM2_HALWC</name>
<feature type="transmembrane region" description="Helical" evidence="1">
    <location>
        <begin position="31"/>
        <end position="54"/>
    </location>
</feature>
<accession>G0LGM2</accession>
<protein>
    <submittedName>
        <fullName evidence="2">Uncharacterized protein</fullName>
    </submittedName>
</protein>
<evidence type="ECO:0000256" key="1">
    <source>
        <dbReference type="SAM" id="Phobius"/>
    </source>
</evidence>
<dbReference type="InterPro" id="IPR055757">
    <property type="entry name" value="DUF7333"/>
</dbReference>
<keyword evidence="1" id="KW-1133">Transmembrane helix</keyword>
<reference evidence="2 3" key="1">
    <citation type="journal article" date="2011" name="PLoS ONE">
        <title>Haloquadratum walsbyi: limited diversity in a global pond.</title>
        <authorList>
            <person name="Dyall-Smith M."/>
            <person name="Pfeiffer F."/>
            <person name="Klee K."/>
            <person name="Palm P."/>
            <person name="Gross K."/>
            <person name="Schuster S.C."/>
            <person name="Rampp M."/>
            <person name="Oesterhelt D."/>
        </authorList>
    </citation>
    <scope>NUCLEOTIDE SEQUENCE [LARGE SCALE GENOMIC DNA]</scope>
    <source>
        <strain evidence="3">DSM 16854 / JCM 12705 / C23</strain>
    </source>
</reference>
<dbReference type="RefSeq" id="WP_014555404.1">
    <property type="nucleotide sequence ID" value="NC_017459.1"/>
</dbReference>
<sequence length="64" mass="6764">MEFNRGITGGALVGIVALGTAGLILTEMMPAQIVLMMVTPSMLVFGLLCLVIGVKHGEYRTTAR</sequence>
<organism evidence="2 3">
    <name type="scientific">Haloquadratum walsbyi (strain DSM 16854 / JCM 12705 / C23)</name>
    <dbReference type="NCBI Taxonomy" id="768065"/>
    <lineage>
        <taxon>Archaea</taxon>
        <taxon>Methanobacteriati</taxon>
        <taxon>Methanobacteriota</taxon>
        <taxon>Stenosarchaea group</taxon>
        <taxon>Halobacteria</taxon>
        <taxon>Halobacteriales</taxon>
        <taxon>Haloferacaceae</taxon>
        <taxon>Haloquadratum</taxon>
    </lineage>
</organism>